<accession>L9UWY1</accession>
<dbReference type="EMBL" id="AOHT01000017">
    <property type="protein sequence ID" value="ELY29369.1"/>
    <property type="molecule type" value="Genomic_DNA"/>
</dbReference>
<evidence type="ECO:0000313" key="2">
    <source>
        <dbReference type="Proteomes" id="UP000011585"/>
    </source>
</evidence>
<name>L9UWY1_HALBP</name>
<proteinExistence type="predicted"/>
<comment type="caution">
    <text evidence="1">The sequence shown here is derived from an EMBL/GenBank/DDBJ whole genome shotgun (WGS) entry which is preliminary data.</text>
</comment>
<sequence length="34" mass="4269">MMTYEDKHIYDMKKRLRHAPLQTTDQIYSHFDRV</sequence>
<gene>
    <name evidence="1" type="ORF">C499_05910</name>
</gene>
<dbReference type="Proteomes" id="UP000011585">
    <property type="component" value="Unassembled WGS sequence"/>
</dbReference>
<protein>
    <submittedName>
        <fullName evidence="1">Phage integrase</fullName>
    </submittedName>
</protein>
<evidence type="ECO:0000313" key="1">
    <source>
        <dbReference type="EMBL" id="ELY29369.1"/>
    </source>
</evidence>
<dbReference type="AlphaFoldDB" id="L9UWY1"/>
<reference evidence="1 2" key="1">
    <citation type="journal article" date="2014" name="PLoS Genet.">
        <title>Phylogenetically driven sequencing of extremely halophilic archaea reveals strategies for static and dynamic osmo-response.</title>
        <authorList>
            <person name="Becker E.A."/>
            <person name="Seitzer P.M."/>
            <person name="Tritt A."/>
            <person name="Larsen D."/>
            <person name="Krusor M."/>
            <person name="Yao A.I."/>
            <person name="Wu D."/>
            <person name="Madern D."/>
            <person name="Eisen J.A."/>
            <person name="Darling A.E."/>
            <person name="Facciotti M.T."/>
        </authorList>
    </citation>
    <scope>NUCLEOTIDE SEQUENCE [LARGE SCALE GENOMIC DNA]</scope>
    <source>
        <strain evidence="1 2">DSM 11551</strain>
    </source>
</reference>
<organism evidence="1 2">
    <name type="scientific">Halogeometricum borinquense (strain ATCC 700274 / DSM 11551 / JCM 10706 / KCTC 4070 / PR3)</name>
    <dbReference type="NCBI Taxonomy" id="469382"/>
    <lineage>
        <taxon>Archaea</taxon>
        <taxon>Methanobacteriati</taxon>
        <taxon>Methanobacteriota</taxon>
        <taxon>Stenosarchaea group</taxon>
        <taxon>Halobacteria</taxon>
        <taxon>Halobacteriales</taxon>
        <taxon>Haloferacaceae</taxon>
        <taxon>Halogeometricum</taxon>
    </lineage>
</organism>